<feature type="compositionally biased region" description="Basic and acidic residues" evidence="8">
    <location>
        <begin position="31"/>
        <end position="45"/>
    </location>
</feature>
<organism evidence="10 11">
    <name type="scientific">Actinidia rufa</name>
    <dbReference type="NCBI Taxonomy" id="165716"/>
    <lineage>
        <taxon>Eukaryota</taxon>
        <taxon>Viridiplantae</taxon>
        <taxon>Streptophyta</taxon>
        <taxon>Embryophyta</taxon>
        <taxon>Tracheophyta</taxon>
        <taxon>Spermatophyta</taxon>
        <taxon>Magnoliopsida</taxon>
        <taxon>eudicotyledons</taxon>
        <taxon>Gunneridae</taxon>
        <taxon>Pentapetalae</taxon>
        <taxon>asterids</taxon>
        <taxon>Ericales</taxon>
        <taxon>Actinidiaceae</taxon>
        <taxon>Actinidia</taxon>
    </lineage>
</organism>
<evidence type="ECO:0000256" key="2">
    <source>
        <dbReference type="ARBA" id="ARBA00007163"/>
    </source>
</evidence>
<gene>
    <name evidence="10" type="ORF">Acr_26g0001360</name>
</gene>
<feature type="region of interest" description="Disordered" evidence="8">
    <location>
        <begin position="24"/>
        <end position="71"/>
    </location>
</feature>
<keyword evidence="5" id="KW-0804">Transcription</keyword>
<evidence type="ECO:0000256" key="5">
    <source>
        <dbReference type="ARBA" id="ARBA00023163"/>
    </source>
</evidence>
<dbReference type="SUPFAM" id="SSF57959">
    <property type="entry name" value="Leucine zipper domain"/>
    <property type="match status" value="1"/>
</dbReference>
<comment type="subcellular location">
    <subcellularLocation>
        <location evidence="1">Nucleus</location>
    </subcellularLocation>
</comment>
<evidence type="ECO:0000256" key="6">
    <source>
        <dbReference type="ARBA" id="ARBA00023242"/>
    </source>
</evidence>
<dbReference type="PROSITE" id="PS50217">
    <property type="entry name" value="BZIP"/>
    <property type="match status" value="1"/>
</dbReference>
<evidence type="ECO:0000256" key="1">
    <source>
        <dbReference type="ARBA" id="ARBA00004123"/>
    </source>
</evidence>
<dbReference type="GO" id="GO:0005634">
    <property type="term" value="C:nucleus"/>
    <property type="evidence" value="ECO:0007669"/>
    <property type="project" value="UniProtKB-SubCell"/>
</dbReference>
<dbReference type="SMART" id="SM00338">
    <property type="entry name" value="BRLZ"/>
    <property type="match status" value="1"/>
</dbReference>
<dbReference type="GO" id="GO:0043565">
    <property type="term" value="F:sequence-specific DNA binding"/>
    <property type="evidence" value="ECO:0007669"/>
    <property type="project" value="InterPro"/>
</dbReference>
<evidence type="ECO:0000256" key="4">
    <source>
        <dbReference type="ARBA" id="ARBA00023125"/>
    </source>
</evidence>
<dbReference type="InterPro" id="IPR046347">
    <property type="entry name" value="bZIP_sf"/>
</dbReference>
<comment type="caution">
    <text evidence="10">The sequence shown here is derived from an EMBL/GenBank/DDBJ whole genome shotgun (WGS) entry which is preliminary data.</text>
</comment>
<feature type="domain" description="BZIP" evidence="9">
    <location>
        <begin position="73"/>
        <end position="116"/>
    </location>
</feature>
<dbReference type="InterPro" id="IPR045314">
    <property type="entry name" value="bZIP_plant_GBF1"/>
</dbReference>
<name>A0A7J0H1A7_9ERIC</name>
<protein>
    <submittedName>
        <fullName evidence="10">Basic-leucine zipper (BZIP) transcription factor family protein</fullName>
    </submittedName>
</protein>
<dbReference type="OrthoDB" id="1928614at2759"/>
<proteinExistence type="inferred from homology"/>
<feature type="region of interest" description="Disordered" evidence="8">
    <location>
        <begin position="332"/>
        <end position="369"/>
    </location>
</feature>
<evidence type="ECO:0000256" key="8">
    <source>
        <dbReference type="SAM" id="MobiDB-lite"/>
    </source>
</evidence>
<sequence length="369" mass="40946">METGASSSDSHSTIEIEFEAAETLAGLAHSSMRDTESEEQSHRVNNESPSPDPVPSEDQEETGQQQYGKVEKEARRIRRVLANRESARQTIHRRKALYEELPRKAANLTEENENLKAGEYYGISTSETRKTVIHVNHLKLEKETAVKEYDTLKRTNECLKVQMAMIMNKVEETRVDSKKSPTNQCSEHSCVWLPFPWFVPVPDHGNESSFRPSFDLSDYQSRASSSSKTIACVEKHHPLLPSKVRGASSSVSPVPANNLFETPFGFMPDGGGQCKGLHPQILVLMPAQLNSTGPTSTAKNESDHRPDYIPGAQVFSSAVDQAVNALPEARQDLNACPSEKQADSNAAAGARKRRKELKKLESQNSRQFG</sequence>
<dbReference type="GO" id="GO:0003700">
    <property type="term" value="F:DNA-binding transcription factor activity"/>
    <property type="evidence" value="ECO:0007669"/>
    <property type="project" value="InterPro"/>
</dbReference>
<dbReference type="EMBL" id="BJWL01000026">
    <property type="protein sequence ID" value="GFZ16866.1"/>
    <property type="molecule type" value="Genomic_DNA"/>
</dbReference>
<evidence type="ECO:0000256" key="7">
    <source>
        <dbReference type="SAM" id="Coils"/>
    </source>
</evidence>
<dbReference type="InterPro" id="IPR044827">
    <property type="entry name" value="GBF-like"/>
</dbReference>
<feature type="coiled-coil region" evidence="7">
    <location>
        <begin position="98"/>
        <end position="162"/>
    </location>
</feature>
<reference evidence="10 11" key="1">
    <citation type="submission" date="2019-07" db="EMBL/GenBank/DDBJ databases">
        <title>De Novo Assembly of kiwifruit Actinidia rufa.</title>
        <authorList>
            <person name="Sugita-Konishi S."/>
            <person name="Sato K."/>
            <person name="Mori E."/>
            <person name="Abe Y."/>
            <person name="Kisaki G."/>
            <person name="Hamano K."/>
            <person name="Suezawa K."/>
            <person name="Otani M."/>
            <person name="Fukuda T."/>
            <person name="Manabe T."/>
            <person name="Gomi K."/>
            <person name="Tabuchi M."/>
            <person name="Akimitsu K."/>
            <person name="Kataoka I."/>
        </authorList>
    </citation>
    <scope>NUCLEOTIDE SEQUENCE [LARGE SCALE GENOMIC DNA]</scope>
    <source>
        <strain evidence="11">cv. Fuchu</strain>
    </source>
</reference>
<dbReference type="CDD" id="cd14702">
    <property type="entry name" value="bZIP_plant_GBF1"/>
    <property type="match status" value="1"/>
</dbReference>
<comment type="similarity">
    <text evidence="2">Belongs to the bZIP family.</text>
</comment>
<keyword evidence="7" id="KW-0175">Coiled coil</keyword>
<evidence type="ECO:0000313" key="11">
    <source>
        <dbReference type="Proteomes" id="UP000585474"/>
    </source>
</evidence>
<accession>A0A7J0H1A7</accession>
<evidence type="ECO:0000256" key="3">
    <source>
        <dbReference type="ARBA" id="ARBA00023015"/>
    </source>
</evidence>
<evidence type="ECO:0000259" key="9">
    <source>
        <dbReference type="PROSITE" id="PS50217"/>
    </source>
</evidence>
<dbReference type="PANTHER" id="PTHR45967:SF28">
    <property type="entry name" value="BASIC-LEUCINE ZIPPER (BZIP) TRANSCRIPTION FACTOR FAMILY PROTEIN"/>
    <property type="match status" value="1"/>
</dbReference>
<dbReference type="InterPro" id="IPR004827">
    <property type="entry name" value="bZIP"/>
</dbReference>
<evidence type="ECO:0000313" key="10">
    <source>
        <dbReference type="EMBL" id="GFZ16866.1"/>
    </source>
</evidence>
<keyword evidence="3" id="KW-0805">Transcription regulation</keyword>
<dbReference type="Proteomes" id="UP000585474">
    <property type="component" value="Unassembled WGS sequence"/>
</dbReference>
<keyword evidence="6" id="KW-0539">Nucleus</keyword>
<keyword evidence="11" id="KW-1185">Reference proteome</keyword>
<dbReference type="PANTHER" id="PTHR45967">
    <property type="entry name" value="G-BOX-BINDING FACTOR 3-RELATED"/>
    <property type="match status" value="1"/>
</dbReference>
<dbReference type="AlphaFoldDB" id="A0A7J0H1A7"/>
<keyword evidence="4" id="KW-0238">DNA-binding</keyword>